<keyword evidence="7" id="KW-1185">Reference proteome</keyword>
<evidence type="ECO:0000259" key="5">
    <source>
        <dbReference type="SMART" id="SM00507"/>
    </source>
</evidence>
<dbReference type="GO" id="GO:0004519">
    <property type="term" value="F:endonuclease activity"/>
    <property type="evidence" value="ECO:0007669"/>
    <property type="project" value="UniProtKB-KW"/>
</dbReference>
<dbReference type="RefSeq" id="WP_270920480.1">
    <property type="nucleotide sequence ID" value="NZ_CP127247.1"/>
</dbReference>
<dbReference type="GO" id="GO:0005829">
    <property type="term" value="C:cytosol"/>
    <property type="evidence" value="ECO:0007669"/>
    <property type="project" value="TreeGrafter"/>
</dbReference>
<name>A0A9Y2L3W3_9RHOB</name>
<dbReference type="EMBL" id="CP127247">
    <property type="protein sequence ID" value="WIY27519.1"/>
    <property type="molecule type" value="Genomic_DNA"/>
</dbReference>
<dbReference type="GO" id="GO:0016787">
    <property type="term" value="F:hydrolase activity"/>
    <property type="evidence" value="ECO:0007669"/>
    <property type="project" value="UniProtKB-KW"/>
</dbReference>
<dbReference type="AlphaFoldDB" id="A0A9Y2L3W3"/>
<keyword evidence="2" id="KW-0378">Hydrolase</keyword>
<sequence>MAQLKVCAAAGCEEISTPGLSHCDEHEQRRKARLKQQRAKAQTSPAAVMARRLYADPKWVRASKAFLRDNPLCVDCLELNVVEAATDVDHIEPHKGDRKKFWTRSNWQALCHSCHSRKTAHEVFHHKGGVSQNRGPRQQTGGITF</sequence>
<keyword evidence="6" id="KW-0255">Endonuclease</keyword>
<protein>
    <recommendedName>
        <fullName evidence="4">Putative HNH nuclease YajD</fullName>
    </recommendedName>
</protein>
<feature type="domain" description="HNH nuclease" evidence="5">
    <location>
        <begin position="62"/>
        <end position="116"/>
    </location>
</feature>
<dbReference type="Proteomes" id="UP001238334">
    <property type="component" value="Chromosome"/>
</dbReference>
<reference evidence="6 7" key="1">
    <citation type="submission" date="2023-06" db="EMBL/GenBank/DDBJ databases">
        <title>Parasedimentitalea psychrophila sp. nov., a psychrophilic bacterium isolated from deep-sea sediment.</title>
        <authorList>
            <person name="Li A."/>
        </authorList>
    </citation>
    <scope>NUCLEOTIDE SEQUENCE [LARGE SCALE GENOMIC DNA]</scope>
    <source>
        <strain evidence="6 7">QS115</strain>
    </source>
</reference>
<evidence type="ECO:0000256" key="4">
    <source>
        <dbReference type="ARBA" id="ARBA00040194"/>
    </source>
</evidence>
<organism evidence="6 7">
    <name type="scientific">Parasedimentitalea psychrophila</name>
    <dbReference type="NCBI Taxonomy" id="2997337"/>
    <lineage>
        <taxon>Bacteria</taxon>
        <taxon>Pseudomonadati</taxon>
        <taxon>Pseudomonadota</taxon>
        <taxon>Alphaproteobacteria</taxon>
        <taxon>Rhodobacterales</taxon>
        <taxon>Paracoccaceae</taxon>
        <taxon>Parasedimentitalea</taxon>
    </lineage>
</organism>
<dbReference type="Pfam" id="PF01844">
    <property type="entry name" value="HNH"/>
    <property type="match status" value="1"/>
</dbReference>
<dbReference type="CDD" id="cd00085">
    <property type="entry name" value="HNHc"/>
    <property type="match status" value="1"/>
</dbReference>
<dbReference type="GO" id="GO:0008270">
    <property type="term" value="F:zinc ion binding"/>
    <property type="evidence" value="ECO:0007669"/>
    <property type="project" value="InterPro"/>
</dbReference>
<comment type="similarity">
    <text evidence="3">Belongs to the HNH nuclease family.</text>
</comment>
<dbReference type="SMART" id="SM00507">
    <property type="entry name" value="HNHc"/>
    <property type="match status" value="1"/>
</dbReference>
<dbReference type="InterPro" id="IPR002711">
    <property type="entry name" value="HNH"/>
</dbReference>
<keyword evidence="1" id="KW-0540">Nuclease</keyword>
<gene>
    <name evidence="6" type="ORF">QPJ95_11755</name>
</gene>
<dbReference type="PANTHER" id="PTHR41286">
    <property type="entry name" value="HNH NUCLEASE YAJD-RELATED"/>
    <property type="match status" value="1"/>
</dbReference>
<proteinExistence type="inferred from homology"/>
<dbReference type="GO" id="GO:0003676">
    <property type="term" value="F:nucleic acid binding"/>
    <property type="evidence" value="ECO:0007669"/>
    <property type="project" value="InterPro"/>
</dbReference>
<evidence type="ECO:0000313" key="7">
    <source>
        <dbReference type="Proteomes" id="UP001238334"/>
    </source>
</evidence>
<evidence type="ECO:0000256" key="3">
    <source>
        <dbReference type="ARBA" id="ARBA00038412"/>
    </source>
</evidence>
<dbReference type="Gene3D" id="1.10.30.50">
    <property type="match status" value="1"/>
</dbReference>
<dbReference type="KEGG" id="ppso:QPJ95_11755"/>
<accession>A0A9Y2L3W3</accession>
<evidence type="ECO:0000256" key="2">
    <source>
        <dbReference type="ARBA" id="ARBA00022801"/>
    </source>
</evidence>
<dbReference type="InterPro" id="IPR003615">
    <property type="entry name" value="HNH_nuc"/>
</dbReference>
<dbReference type="PANTHER" id="PTHR41286:SF1">
    <property type="entry name" value="HNH NUCLEASE YAJD-RELATED"/>
    <property type="match status" value="1"/>
</dbReference>
<evidence type="ECO:0000313" key="6">
    <source>
        <dbReference type="EMBL" id="WIY27519.1"/>
    </source>
</evidence>
<evidence type="ECO:0000256" key="1">
    <source>
        <dbReference type="ARBA" id="ARBA00022722"/>
    </source>
</evidence>